<evidence type="ECO:0000256" key="6">
    <source>
        <dbReference type="RuleBase" id="RU003836"/>
    </source>
</evidence>
<feature type="active site" description="Proton acceptor" evidence="4 5">
    <location>
        <position position="165"/>
    </location>
</feature>
<proteinExistence type="inferred from homology"/>
<evidence type="ECO:0000313" key="10">
    <source>
        <dbReference type="Proteomes" id="UP000054092"/>
    </source>
</evidence>
<dbReference type="PROSITE" id="PS01330">
    <property type="entry name" value="PABS_1"/>
    <property type="match status" value="1"/>
</dbReference>
<feature type="domain" description="PABS" evidence="8">
    <location>
        <begin position="11"/>
        <end position="246"/>
    </location>
</feature>
<dbReference type="PROSITE" id="PS51006">
    <property type="entry name" value="PABS_2"/>
    <property type="match status" value="1"/>
</dbReference>
<comment type="caution">
    <text evidence="4">Lacks conserved residue(s) required for the propagation of feature annotation.</text>
</comment>
<comment type="pathway">
    <text evidence="4">Amine and polyamine biosynthesis; spermidine biosynthesis; spermidine from putrescine: step 1/1.</text>
</comment>
<reference evidence="10" key="1">
    <citation type="journal article" date="2015" name="MBio">
        <title>Genome-Resolved Metagenomic Analysis Reveals Roles for Candidate Phyla and Other Microbial Community Members in Biogeochemical Transformations in Oil Reservoirs.</title>
        <authorList>
            <person name="Hu P."/>
            <person name="Tom L."/>
            <person name="Singh A."/>
            <person name="Thomas B.C."/>
            <person name="Baker B.J."/>
            <person name="Piceno Y.M."/>
            <person name="Andersen G.L."/>
            <person name="Banfield J.F."/>
        </authorList>
    </citation>
    <scope>NUCLEOTIDE SEQUENCE [LARGE SCALE GENOMIC DNA]</scope>
</reference>
<comment type="subunit">
    <text evidence="4">Homodimer or homotetramer.</text>
</comment>
<dbReference type="Pfam" id="PF01564">
    <property type="entry name" value="Spermine_synth"/>
    <property type="match status" value="1"/>
</dbReference>
<keyword evidence="4 7" id="KW-0745">Spermidine biosynthesis</keyword>
<dbReference type="NCBIfam" id="NF037959">
    <property type="entry name" value="MFS_SpdSyn"/>
    <property type="match status" value="1"/>
</dbReference>
<keyword evidence="3 4" id="KW-0620">Polyamine biosynthesis</keyword>
<comment type="caution">
    <text evidence="9">The sequence shown here is derived from an EMBL/GenBank/DDBJ whole genome shotgun (WGS) entry which is preliminary data.</text>
</comment>
<dbReference type="InterPro" id="IPR030373">
    <property type="entry name" value="PABS_CS"/>
</dbReference>
<dbReference type="SUPFAM" id="SSF53335">
    <property type="entry name" value="S-adenosyl-L-methionine-dependent methyltransferases"/>
    <property type="match status" value="1"/>
</dbReference>
<accession>A0A101HPR2</accession>
<evidence type="ECO:0000256" key="3">
    <source>
        <dbReference type="ARBA" id="ARBA00023115"/>
    </source>
</evidence>
<evidence type="ECO:0000256" key="1">
    <source>
        <dbReference type="ARBA" id="ARBA00007867"/>
    </source>
</evidence>
<comment type="function">
    <text evidence="4">Catalyzes the irreversible transfer of a propylamine group from the amino donor S-adenosylmethioninamine (decarboxy-AdoMet) to putrescine (1,4-diaminobutane) to yield spermidine.</text>
</comment>
<dbReference type="InterPro" id="IPR030374">
    <property type="entry name" value="PABS"/>
</dbReference>
<dbReference type="NCBIfam" id="TIGR00417">
    <property type="entry name" value="speE"/>
    <property type="match status" value="1"/>
</dbReference>
<evidence type="ECO:0000313" key="9">
    <source>
        <dbReference type="EMBL" id="KUK80783.1"/>
    </source>
</evidence>
<comment type="similarity">
    <text evidence="1 4 6">Belongs to the spermidine/spermine synthase family.</text>
</comment>
<dbReference type="PANTHER" id="PTHR11558:SF11">
    <property type="entry name" value="SPERMIDINE SYNTHASE"/>
    <property type="match status" value="1"/>
</dbReference>
<feature type="binding site" evidence="4">
    <location>
        <position position="72"/>
    </location>
    <ligand>
        <name>spermidine</name>
        <dbReference type="ChEBI" id="CHEBI:57834"/>
    </ligand>
</feature>
<dbReference type="InterPro" id="IPR037163">
    <property type="entry name" value="Spermidine_synt_N_sf"/>
</dbReference>
<dbReference type="HAMAP" id="MF_00198">
    <property type="entry name" value="Spermidine_synth"/>
    <property type="match status" value="1"/>
</dbReference>
<dbReference type="Proteomes" id="UP000054092">
    <property type="component" value="Unassembled WGS sequence"/>
</dbReference>
<dbReference type="AlphaFoldDB" id="A0A101HPR2"/>
<dbReference type="CDD" id="cd02440">
    <property type="entry name" value="AdoMet_MTases"/>
    <property type="match status" value="1"/>
</dbReference>
<protein>
    <recommendedName>
        <fullName evidence="4">Polyamine aminopropyltransferase</fullName>
    </recommendedName>
    <alternativeName>
        <fullName evidence="4">Putrescine aminopropyltransferase</fullName>
        <shortName evidence="4">PAPT</shortName>
    </alternativeName>
    <alternativeName>
        <fullName evidence="4">Spermidine synthase</fullName>
        <shortName evidence="4">SPDS</shortName>
        <shortName evidence="4">SPDSY</shortName>
        <ecNumber evidence="4">2.5.1.16</ecNumber>
    </alternativeName>
</protein>
<dbReference type="InterPro" id="IPR001045">
    <property type="entry name" value="Spermi_synthase"/>
</dbReference>
<evidence type="ECO:0000256" key="2">
    <source>
        <dbReference type="ARBA" id="ARBA00022679"/>
    </source>
</evidence>
<dbReference type="GO" id="GO:0008295">
    <property type="term" value="P:spermidine biosynthetic process"/>
    <property type="evidence" value="ECO:0007669"/>
    <property type="project" value="UniProtKB-UniRule"/>
</dbReference>
<feature type="binding site" evidence="4">
    <location>
        <position position="116"/>
    </location>
    <ligand>
        <name>S-methyl-5'-thioadenosine</name>
        <dbReference type="ChEBI" id="CHEBI:17509"/>
    </ligand>
</feature>
<sequence length="291" mass="33452">MEDRELRTLNHLMFMEYYTGGNAGLFMKMKRLVYSYQSPFQRIDIFEHPEFGMVLVLDGITMFTEADEFMYHEMLVHVPLFTHPDPKRVLIIGGGDGGSLREVLKHTSVEEAILCEVDPHVIDAAKLYLKEMSVELDNPKASIINENGADFVRRNKDYFDVIIVDSTDPTAGEGGHLFTKEFYANCYKALRKDGVFCAETEDPFYDKGWVAIAYNRISSVFPISKMYTSFMTTYPSGMWTYTIGSKEADPREDFDEERVLDFGAPLRYYNTEIHRASFALPTFLKELTGQF</sequence>
<dbReference type="EC" id="2.5.1.16" evidence="4"/>
<evidence type="ECO:0000259" key="8">
    <source>
        <dbReference type="PROSITE" id="PS51006"/>
    </source>
</evidence>
<feature type="binding site" evidence="4">
    <location>
        <position position="41"/>
    </location>
    <ligand>
        <name>S-methyl-5'-thioadenosine</name>
        <dbReference type="ChEBI" id="CHEBI:17509"/>
    </ligand>
</feature>
<gene>
    <name evidence="4" type="primary">speE</name>
    <name evidence="9" type="ORF">XD94_0772</name>
</gene>
<dbReference type="Gene3D" id="2.30.140.10">
    <property type="entry name" value="Spermidine synthase, tetramerisation domain"/>
    <property type="match status" value="1"/>
</dbReference>
<keyword evidence="2 4" id="KW-0808">Transferase</keyword>
<evidence type="ECO:0000256" key="4">
    <source>
        <dbReference type="HAMAP-Rule" id="MF_00198"/>
    </source>
</evidence>
<dbReference type="GO" id="GO:0004766">
    <property type="term" value="F:spermidine synthase activity"/>
    <property type="evidence" value="ECO:0007669"/>
    <property type="project" value="UniProtKB-UniRule"/>
</dbReference>
<dbReference type="InterPro" id="IPR035246">
    <property type="entry name" value="Spermidine_synt_N"/>
</dbReference>
<organism evidence="9 10">
    <name type="scientific">Mesotoga prima</name>
    <dbReference type="NCBI Taxonomy" id="1184387"/>
    <lineage>
        <taxon>Bacteria</taxon>
        <taxon>Thermotogati</taxon>
        <taxon>Thermotogota</taxon>
        <taxon>Thermotogae</taxon>
        <taxon>Kosmotogales</taxon>
        <taxon>Kosmotogaceae</taxon>
        <taxon>Mesotoga</taxon>
    </lineage>
</organism>
<feature type="binding site" evidence="4">
    <location>
        <position position="96"/>
    </location>
    <ligand>
        <name>spermidine</name>
        <dbReference type="ChEBI" id="CHEBI:57834"/>
    </ligand>
</feature>
<dbReference type="GO" id="GO:0005829">
    <property type="term" value="C:cytosol"/>
    <property type="evidence" value="ECO:0007669"/>
    <property type="project" value="TreeGrafter"/>
</dbReference>
<dbReference type="PANTHER" id="PTHR11558">
    <property type="entry name" value="SPERMIDINE/SPERMINE SYNTHASE"/>
    <property type="match status" value="1"/>
</dbReference>
<comment type="catalytic activity">
    <reaction evidence="4 7">
        <text>S-adenosyl 3-(methylsulfanyl)propylamine + putrescine = S-methyl-5'-thioadenosine + spermidine + H(+)</text>
        <dbReference type="Rhea" id="RHEA:12721"/>
        <dbReference type="ChEBI" id="CHEBI:15378"/>
        <dbReference type="ChEBI" id="CHEBI:17509"/>
        <dbReference type="ChEBI" id="CHEBI:57443"/>
        <dbReference type="ChEBI" id="CHEBI:57834"/>
        <dbReference type="ChEBI" id="CHEBI:326268"/>
        <dbReference type="EC" id="2.5.1.16"/>
    </reaction>
</comment>
<evidence type="ECO:0000256" key="7">
    <source>
        <dbReference type="RuleBase" id="RU003837"/>
    </source>
</evidence>
<feature type="binding site" evidence="4">
    <location>
        <begin position="165"/>
        <end position="168"/>
    </location>
    <ligand>
        <name>spermidine</name>
        <dbReference type="ChEBI" id="CHEBI:57834"/>
    </ligand>
</feature>
<evidence type="ECO:0000256" key="5">
    <source>
        <dbReference type="PROSITE-ProRule" id="PRU00354"/>
    </source>
</evidence>
<dbReference type="UniPathway" id="UPA00248">
    <property type="reaction ID" value="UER00314"/>
</dbReference>
<dbReference type="InterPro" id="IPR029063">
    <property type="entry name" value="SAM-dependent_MTases_sf"/>
</dbReference>
<dbReference type="Pfam" id="PF17284">
    <property type="entry name" value="Spermine_synt_N"/>
    <property type="match status" value="1"/>
</dbReference>
<dbReference type="NCBIfam" id="NF002010">
    <property type="entry name" value="PRK00811.1"/>
    <property type="match status" value="1"/>
</dbReference>
<name>A0A101HPR2_9BACT</name>
<dbReference type="EMBL" id="LGGP01000112">
    <property type="protein sequence ID" value="KUK80783.1"/>
    <property type="molecule type" value="Genomic_DNA"/>
</dbReference>
<dbReference type="Gene3D" id="3.40.50.150">
    <property type="entry name" value="Vaccinia Virus protein VP39"/>
    <property type="match status" value="1"/>
</dbReference>
<feature type="binding site" evidence="4">
    <location>
        <begin position="147"/>
        <end position="148"/>
    </location>
    <ligand>
        <name>S-methyl-5'-thioadenosine</name>
        <dbReference type="ChEBI" id="CHEBI:17509"/>
    </ligand>
</feature>
<dbReference type="PATRIC" id="fig|1184387.3.peg.1160"/>